<feature type="transmembrane region" description="Helical" evidence="7">
    <location>
        <begin position="111"/>
        <end position="133"/>
    </location>
</feature>
<dbReference type="RefSeq" id="WP_130492227.1">
    <property type="nucleotide sequence ID" value="NZ_SGXD01000002.1"/>
</dbReference>
<proteinExistence type="predicted"/>
<feature type="domain" description="Major facilitator superfamily (MFS) profile" evidence="8">
    <location>
        <begin position="20"/>
        <end position="487"/>
    </location>
</feature>
<evidence type="ECO:0000259" key="8">
    <source>
        <dbReference type="PROSITE" id="PS50850"/>
    </source>
</evidence>
<keyword evidence="6 7" id="KW-0472">Membrane</keyword>
<evidence type="ECO:0000256" key="1">
    <source>
        <dbReference type="ARBA" id="ARBA00004651"/>
    </source>
</evidence>
<name>A0A4Q7NRI1_9ACTN</name>
<feature type="transmembrane region" description="Helical" evidence="7">
    <location>
        <begin position="206"/>
        <end position="225"/>
    </location>
</feature>
<evidence type="ECO:0000256" key="3">
    <source>
        <dbReference type="ARBA" id="ARBA00022475"/>
    </source>
</evidence>
<dbReference type="InterPro" id="IPR036259">
    <property type="entry name" value="MFS_trans_sf"/>
</dbReference>
<dbReference type="CDD" id="cd17321">
    <property type="entry name" value="MFS_MMR_MDR_like"/>
    <property type="match status" value="1"/>
</dbReference>
<feature type="transmembrane region" description="Helical" evidence="7">
    <location>
        <begin position="279"/>
        <end position="303"/>
    </location>
</feature>
<dbReference type="AlphaFoldDB" id="A0A4Q7NRI1"/>
<feature type="transmembrane region" description="Helical" evidence="7">
    <location>
        <begin position="409"/>
        <end position="429"/>
    </location>
</feature>
<evidence type="ECO:0000256" key="4">
    <source>
        <dbReference type="ARBA" id="ARBA00022692"/>
    </source>
</evidence>
<keyword evidence="3" id="KW-1003">Cell membrane</keyword>
<dbReference type="Gene3D" id="1.20.1250.20">
    <property type="entry name" value="MFS general substrate transporter like domains"/>
    <property type="match status" value="1"/>
</dbReference>
<dbReference type="PROSITE" id="PS50850">
    <property type="entry name" value="MFS"/>
    <property type="match status" value="1"/>
</dbReference>
<evidence type="ECO:0000256" key="6">
    <source>
        <dbReference type="ARBA" id="ARBA00023136"/>
    </source>
</evidence>
<dbReference type="Pfam" id="PF07690">
    <property type="entry name" value="MFS_1"/>
    <property type="match status" value="2"/>
</dbReference>
<keyword evidence="10" id="KW-1185">Reference proteome</keyword>
<comment type="caution">
    <text evidence="9">The sequence shown here is derived from an EMBL/GenBank/DDBJ whole genome shotgun (WGS) entry which is preliminary data.</text>
</comment>
<dbReference type="Proteomes" id="UP000293638">
    <property type="component" value="Unassembled WGS sequence"/>
</dbReference>
<dbReference type="EMBL" id="SGXD01000002">
    <property type="protein sequence ID" value="RZS89651.1"/>
    <property type="molecule type" value="Genomic_DNA"/>
</dbReference>
<feature type="transmembrane region" description="Helical" evidence="7">
    <location>
        <begin position="170"/>
        <end position="194"/>
    </location>
</feature>
<dbReference type="NCBIfam" id="TIGR00711">
    <property type="entry name" value="efflux_EmrB"/>
    <property type="match status" value="1"/>
</dbReference>
<sequence>MTATSASAAEREEAAYAWRVLSVTSLGVILTGLNTSTLDVGLPAVSRHFGASPAQASWFLLAYMLVNTTMILVFGRVADLVGRRRLYVTGLAGFTLASLACGAAPTAGALIAFRAVQAVGAAAIITNTTALLTDAFPRRLLSTALGLNITIISAAQVAGPVVGGGMVEAFGWRAVFLFNVPFGVAGVVWALLTLRSSPATAQGESFDVLGAVLSALALGGLVVALSQGGATGWASPAVVGGALVALVALPAFLALQVSRPRRGQDPLVDLRLFADRERAMAYLAVFLLAVSRFAVVLLVSLFLQAAQGLDALQAGVRVLPVALGMMLVSPVAGRLAQRVPPRLLGTAGLLLSAAGLLVLAVAVRPSLPGSVVAPALLAVGIGTGLFMTPNTSAIMASVPPARRGIANGLRSMLQNTGFVVSTAMSLAIVTSPLTPGEKRAAYAGTLSSLPGHELGAFVDGYRTAFVVLAALCVLGAVASLLRGDGKRVTVRAASGRLPA</sequence>
<feature type="transmembrane region" description="Helical" evidence="7">
    <location>
        <begin position="343"/>
        <end position="363"/>
    </location>
</feature>
<feature type="transmembrane region" description="Helical" evidence="7">
    <location>
        <begin position="369"/>
        <end position="388"/>
    </location>
</feature>
<dbReference type="PANTHER" id="PTHR42718:SF46">
    <property type="entry name" value="BLR6921 PROTEIN"/>
    <property type="match status" value="1"/>
</dbReference>
<feature type="transmembrane region" description="Helical" evidence="7">
    <location>
        <begin position="315"/>
        <end position="336"/>
    </location>
</feature>
<feature type="transmembrane region" description="Helical" evidence="7">
    <location>
        <begin position="460"/>
        <end position="481"/>
    </location>
</feature>
<feature type="transmembrane region" description="Helical" evidence="7">
    <location>
        <begin position="86"/>
        <end position="105"/>
    </location>
</feature>
<dbReference type="GO" id="GO:0005886">
    <property type="term" value="C:plasma membrane"/>
    <property type="evidence" value="ECO:0007669"/>
    <property type="project" value="UniProtKB-SubCell"/>
</dbReference>
<dbReference type="SUPFAM" id="SSF103473">
    <property type="entry name" value="MFS general substrate transporter"/>
    <property type="match status" value="1"/>
</dbReference>
<feature type="transmembrane region" description="Helical" evidence="7">
    <location>
        <begin position="16"/>
        <end position="36"/>
    </location>
</feature>
<dbReference type="InterPro" id="IPR011701">
    <property type="entry name" value="MFS"/>
</dbReference>
<evidence type="ECO:0000256" key="2">
    <source>
        <dbReference type="ARBA" id="ARBA00022448"/>
    </source>
</evidence>
<feature type="transmembrane region" description="Helical" evidence="7">
    <location>
        <begin position="237"/>
        <end position="258"/>
    </location>
</feature>
<keyword evidence="5 7" id="KW-1133">Transmembrane helix</keyword>
<gene>
    <name evidence="9" type="ORF">EV189_1422</name>
</gene>
<dbReference type="Gene3D" id="1.20.1720.10">
    <property type="entry name" value="Multidrug resistance protein D"/>
    <property type="match status" value="1"/>
</dbReference>
<dbReference type="PANTHER" id="PTHR42718">
    <property type="entry name" value="MAJOR FACILITATOR SUPERFAMILY MULTIDRUG TRANSPORTER MFSC"/>
    <property type="match status" value="1"/>
</dbReference>
<keyword evidence="4 7" id="KW-0812">Transmembrane</keyword>
<comment type="subcellular location">
    <subcellularLocation>
        <location evidence="1">Cell membrane</location>
        <topology evidence="1">Multi-pass membrane protein</topology>
    </subcellularLocation>
</comment>
<evidence type="ECO:0000256" key="7">
    <source>
        <dbReference type="SAM" id="Phobius"/>
    </source>
</evidence>
<protein>
    <submittedName>
        <fullName evidence="9">EmrB/QacA subfamily drug resistance transporter</fullName>
    </submittedName>
</protein>
<evidence type="ECO:0000256" key="5">
    <source>
        <dbReference type="ARBA" id="ARBA00022989"/>
    </source>
</evidence>
<feature type="transmembrane region" description="Helical" evidence="7">
    <location>
        <begin position="56"/>
        <end position="74"/>
    </location>
</feature>
<dbReference type="InterPro" id="IPR020846">
    <property type="entry name" value="MFS_dom"/>
</dbReference>
<evidence type="ECO:0000313" key="10">
    <source>
        <dbReference type="Proteomes" id="UP000293638"/>
    </source>
</evidence>
<organism evidence="9 10">
    <name type="scientific">Motilibacter rhizosphaerae</name>
    <dbReference type="NCBI Taxonomy" id="598652"/>
    <lineage>
        <taxon>Bacteria</taxon>
        <taxon>Bacillati</taxon>
        <taxon>Actinomycetota</taxon>
        <taxon>Actinomycetes</taxon>
        <taxon>Motilibacterales</taxon>
        <taxon>Motilibacteraceae</taxon>
        <taxon>Motilibacter</taxon>
    </lineage>
</organism>
<reference evidence="9 10" key="1">
    <citation type="submission" date="2019-02" db="EMBL/GenBank/DDBJ databases">
        <title>Genomic Encyclopedia of Type Strains, Phase IV (KMG-IV): sequencing the most valuable type-strain genomes for metagenomic binning, comparative biology and taxonomic classification.</title>
        <authorList>
            <person name="Goeker M."/>
        </authorList>
    </citation>
    <scope>NUCLEOTIDE SEQUENCE [LARGE SCALE GENOMIC DNA]</scope>
    <source>
        <strain evidence="9 10">DSM 45622</strain>
    </source>
</reference>
<dbReference type="InterPro" id="IPR004638">
    <property type="entry name" value="EmrB-like"/>
</dbReference>
<dbReference type="GO" id="GO:0022857">
    <property type="term" value="F:transmembrane transporter activity"/>
    <property type="evidence" value="ECO:0007669"/>
    <property type="project" value="InterPro"/>
</dbReference>
<accession>A0A4Q7NRI1</accession>
<evidence type="ECO:0000313" key="9">
    <source>
        <dbReference type="EMBL" id="RZS89651.1"/>
    </source>
</evidence>
<dbReference type="OrthoDB" id="7375466at2"/>
<keyword evidence="2" id="KW-0813">Transport</keyword>
<feature type="transmembrane region" description="Helical" evidence="7">
    <location>
        <begin position="140"/>
        <end position="158"/>
    </location>
</feature>